<evidence type="ECO:0000256" key="3">
    <source>
        <dbReference type="PROSITE-ProRule" id="PRU00023"/>
    </source>
</evidence>
<name>Q22WJ4_TETTS</name>
<keyword evidence="6" id="KW-1185">Reference proteome</keyword>
<dbReference type="Proteomes" id="UP000009168">
    <property type="component" value="Unassembled WGS sequence"/>
</dbReference>
<feature type="region of interest" description="Disordered" evidence="4">
    <location>
        <begin position="170"/>
        <end position="190"/>
    </location>
</feature>
<evidence type="ECO:0000256" key="1">
    <source>
        <dbReference type="ARBA" id="ARBA00022737"/>
    </source>
</evidence>
<feature type="region of interest" description="Disordered" evidence="4">
    <location>
        <begin position="214"/>
        <end position="238"/>
    </location>
</feature>
<evidence type="ECO:0000256" key="4">
    <source>
        <dbReference type="SAM" id="MobiDB-lite"/>
    </source>
</evidence>
<dbReference type="InterPro" id="IPR002110">
    <property type="entry name" value="Ankyrin_rpt"/>
</dbReference>
<dbReference type="GO" id="GO:0006396">
    <property type="term" value="P:RNA processing"/>
    <property type="evidence" value="ECO:0007669"/>
    <property type="project" value="TreeGrafter"/>
</dbReference>
<feature type="compositionally biased region" description="Basic and acidic residues" evidence="4">
    <location>
        <begin position="19"/>
        <end position="29"/>
    </location>
</feature>
<feature type="compositionally biased region" description="Polar residues" evidence="4">
    <location>
        <begin position="1"/>
        <end position="18"/>
    </location>
</feature>
<feature type="repeat" description="ANK" evidence="3">
    <location>
        <begin position="321"/>
        <end position="353"/>
    </location>
</feature>
<dbReference type="EMBL" id="GG662820">
    <property type="protein sequence ID" value="EAR89423.2"/>
    <property type="molecule type" value="Genomic_DNA"/>
</dbReference>
<evidence type="ECO:0000313" key="6">
    <source>
        <dbReference type="Proteomes" id="UP000009168"/>
    </source>
</evidence>
<dbReference type="SMART" id="SM00248">
    <property type="entry name" value="ANK"/>
    <property type="match status" value="2"/>
</dbReference>
<dbReference type="Pfam" id="PF12796">
    <property type="entry name" value="Ank_2"/>
    <property type="match status" value="1"/>
</dbReference>
<dbReference type="OrthoDB" id="286878at2759"/>
<dbReference type="KEGG" id="tet:TTHERM_00155400"/>
<feature type="compositionally biased region" description="Polar residues" evidence="4">
    <location>
        <begin position="170"/>
        <end position="184"/>
    </location>
</feature>
<dbReference type="RefSeq" id="XP_001009668.2">
    <property type="nucleotide sequence ID" value="XM_001009668.2"/>
</dbReference>
<dbReference type="GO" id="GO:0004540">
    <property type="term" value="F:RNA nuclease activity"/>
    <property type="evidence" value="ECO:0007669"/>
    <property type="project" value="TreeGrafter"/>
</dbReference>
<dbReference type="PANTHER" id="PTHR24141">
    <property type="entry name" value="2-5A-DEPENDENT RIBONUCLEASE"/>
    <property type="match status" value="1"/>
</dbReference>
<keyword evidence="1" id="KW-0677">Repeat</keyword>
<evidence type="ECO:0000256" key="2">
    <source>
        <dbReference type="ARBA" id="ARBA00023043"/>
    </source>
</evidence>
<feature type="compositionally biased region" description="Low complexity" evidence="4">
    <location>
        <begin position="220"/>
        <end position="232"/>
    </location>
</feature>
<gene>
    <name evidence="5" type="ORF">TTHERM_00155400</name>
</gene>
<proteinExistence type="predicted"/>
<dbReference type="AlphaFoldDB" id="Q22WJ4"/>
<dbReference type="PROSITE" id="PS50297">
    <property type="entry name" value="ANK_REP_REGION"/>
    <property type="match status" value="1"/>
</dbReference>
<dbReference type="STRING" id="312017.Q22WJ4"/>
<evidence type="ECO:0000313" key="5">
    <source>
        <dbReference type="EMBL" id="EAR89423.2"/>
    </source>
</evidence>
<dbReference type="InterPro" id="IPR036770">
    <property type="entry name" value="Ankyrin_rpt-contain_sf"/>
</dbReference>
<sequence>MKNMQKLNSIDSQNVSDTQRQDVSPENRLDLAYNMKQHSFKLPQSYSQITESNQVNGTQNKKMSKSKQSISFIKSQPKTIEDDDLIQLEDDSILSQSSEDEKCPKENNLNKISFKIPKQKSDLDWTNKLQQQNNYQIIIKSTFEEDALEKMGKQDSDLDNIPLHQHLNTRADSNQSSDQDNHTPGQRKWSKVRNVLKGVQLFSQLEVETISKPSDIDAHLSSSSRSNSPNRDLSPENRKIEEEQNASAMLKNLQLEAKQNAVREQWKLIDDFKYRKKFFQAIETGSPEDIQYIEEYLKDDPKRYLIVEESSERRMNKADSFGQTPLYCAAKNGNLEVIKILAKYKANHKLITYLNNDQSASDTAINVAARWGHVKVVEYLLDTFLWDKNDLKTASKSATNKEIKKLISKKQ</sequence>
<organism evidence="5 6">
    <name type="scientific">Tetrahymena thermophila (strain SB210)</name>
    <dbReference type="NCBI Taxonomy" id="312017"/>
    <lineage>
        <taxon>Eukaryota</taxon>
        <taxon>Sar</taxon>
        <taxon>Alveolata</taxon>
        <taxon>Ciliophora</taxon>
        <taxon>Intramacronucleata</taxon>
        <taxon>Oligohymenophorea</taxon>
        <taxon>Hymenostomatida</taxon>
        <taxon>Tetrahymenina</taxon>
        <taxon>Tetrahymenidae</taxon>
        <taxon>Tetrahymena</taxon>
    </lineage>
</organism>
<dbReference type="SUPFAM" id="SSF48403">
    <property type="entry name" value="Ankyrin repeat"/>
    <property type="match status" value="1"/>
</dbReference>
<dbReference type="PANTHER" id="PTHR24141:SF1">
    <property type="entry name" value="2-5A-DEPENDENT RIBONUCLEASE"/>
    <property type="match status" value="1"/>
</dbReference>
<keyword evidence="2 3" id="KW-0040">ANK repeat</keyword>
<dbReference type="HOGENOM" id="CLU_795668_0_0_1"/>
<protein>
    <submittedName>
        <fullName evidence="5">Ankyrin repeat protein</fullName>
    </submittedName>
</protein>
<dbReference type="InParanoid" id="Q22WJ4"/>
<feature type="region of interest" description="Disordered" evidence="4">
    <location>
        <begin position="1"/>
        <end position="29"/>
    </location>
</feature>
<dbReference type="PROSITE" id="PS50088">
    <property type="entry name" value="ANK_REPEAT"/>
    <property type="match status" value="1"/>
</dbReference>
<dbReference type="GO" id="GO:0003723">
    <property type="term" value="F:RNA binding"/>
    <property type="evidence" value="ECO:0007669"/>
    <property type="project" value="TreeGrafter"/>
</dbReference>
<reference evidence="6" key="1">
    <citation type="journal article" date="2006" name="PLoS Biol.">
        <title>Macronuclear genome sequence of the ciliate Tetrahymena thermophila, a model eukaryote.</title>
        <authorList>
            <person name="Eisen J.A."/>
            <person name="Coyne R.S."/>
            <person name="Wu M."/>
            <person name="Wu D."/>
            <person name="Thiagarajan M."/>
            <person name="Wortman J.R."/>
            <person name="Badger J.H."/>
            <person name="Ren Q."/>
            <person name="Amedeo P."/>
            <person name="Jones K.M."/>
            <person name="Tallon L.J."/>
            <person name="Delcher A.L."/>
            <person name="Salzberg S.L."/>
            <person name="Silva J.C."/>
            <person name="Haas B.J."/>
            <person name="Majoros W.H."/>
            <person name="Farzad M."/>
            <person name="Carlton J.M."/>
            <person name="Smith R.K. Jr."/>
            <person name="Garg J."/>
            <person name="Pearlman R.E."/>
            <person name="Karrer K.M."/>
            <person name="Sun L."/>
            <person name="Manning G."/>
            <person name="Elde N.C."/>
            <person name="Turkewitz A.P."/>
            <person name="Asai D.J."/>
            <person name="Wilkes D.E."/>
            <person name="Wang Y."/>
            <person name="Cai H."/>
            <person name="Collins K."/>
            <person name="Stewart B.A."/>
            <person name="Lee S.R."/>
            <person name="Wilamowska K."/>
            <person name="Weinberg Z."/>
            <person name="Ruzzo W.L."/>
            <person name="Wloga D."/>
            <person name="Gaertig J."/>
            <person name="Frankel J."/>
            <person name="Tsao C.-C."/>
            <person name="Gorovsky M.A."/>
            <person name="Keeling P.J."/>
            <person name="Waller R.F."/>
            <person name="Patron N.J."/>
            <person name="Cherry J.M."/>
            <person name="Stover N.A."/>
            <person name="Krieger C.J."/>
            <person name="del Toro C."/>
            <person name="Ryder H.F."/>
            <person name="Williamson S.C."/>
            <person name="Barbeau R.A."/>
            <person name="Hamilton E.P."/>
            <person name="Orias E."/>
        </authorList>
    </citation>
    <scope>NUCLEOTIDE SEQUENCE [LARGE SCALE GENOMIC DNA]</scope>
    <source>
        <strain evidence="6">SB210</strain>
    </source>
</reference>
<dbReference type="GeneID" id="7838471"/>
<dbReference type="Gene3D" id="1.25.40.20">
    <property type="entry name" value="Ankyrin repeat-containing domain"/>
    <property type="match status" value="1"/>
</dbReference>
<accession>Q22WJ4</accession>